<dbReference type="AlphaFoldDB" id="A0A897NKD4"/>
<dbReference type="EMBL" id="CP064789">
    <property type="protein sequence ID" value="QSG10736.1"/>
    <property type="molecule type" value="Genomic_DNA"/>
</dbReference>
<gene>
    <name evidence="2" type="ORF">HSBGL_0299</name>
</gene>
<reference evidence="2" key="1">
    <citation type="submission" date="2020-11" db="EMBL/GenBank/DDBJ databases">
        <title>Carbohydrate-dependent, anaerobic sulfur respiration: A novel catabolism in halophilic archaea.</title>
        <authorList>
            <person name="Sorokin D.Y."/>
            <person name="Messina E."/>
            <person name="Smedile F."/>
            <person name="La Cono V."/>
            <person name="Hallsworth J.E."/>
            <person name="Yakimov M.M."/>
        </authorList>
    </citation>
    <scope>NUCLEOTIDE SEQUENCE</scope>
    <source>
        <strain evidence="2">HSR-Bgl</strain>
    </source>
</reference>
<evidence type="ECO:0000313" key="2">
    <source>
        <dbReference type="EMBL" id="QSG10736.1"/>
    </source>
</evidence>
<name>A0A897NKD4_9EURY</name>
<evidence type="ECO:0000313" key="3">
    <source>
        <dbReference type="Proteomes" id="UP000663305"/>
    </source>
</evidence>
<sequence>MNLDLSSTNDNVGGSGVNTEALSVFHNVFEICNLGSQSVCVDFAADVPVIPNGADVPDRYGFEDGDLAVVFYRGANRSAQINVDNLDTDRLGAFPLDVGDCQCIGFEVRAFGFDTGEDLFADTDLAITAKAGSSCANEPVDPVEGEDPLLRKTYASSVVDSETDLGTKKNGNPLDSSRADPTAALGKENGEFVSLGRKGLGRKGQLVVKFEDELVKRPFNTDVLNVETTNGRDGYPEEKALIEVAGPGTGRSYEEVGVATSKATNGTNTFELPAAPITKVRLTDQTEWSKHSGNADGFDVDAVGGWTETST</sequence>
<proteinExistence type="predicted"/>
<organism evidence="2 3">
    <name type="scientific">Halapricum desulfuricans</name>
    <dbReference type="NCBI Taxonomy" id="2841257"/>
    <lineage>
        <taxon>Archaea</taxon>
        <taxon>Methanobacteriati</taxon>
        <taxon>Methanobacteriota</taxon>
        <taxon>Stenosarchaea group</taxon>
        <taxon>Halobacteria</taxon>
        <taxon>Halobacteriales</taxon>
        <taxon>Haloarculaceae</taxon>
        <taxon>Halapricum</taxon>
    </lineage>
</organism>
<protein>
    <submittedName>
        <fullName evidence="2">DUF1102 family</fullName>
    </submittedName>
</protein>
<evidence type="ECO:0000256" key="1">
    <source>
        <dbReference type="SAM" id="MobiDB-lite"/>
    </source>
</evidence>
<accession>A0A897NKD4</accession>
<dbReference type="Proteomes" id="UP000663305">
    <property type="component" value="Chromosome"/>
</dbReference>
<feature type="region of interest" description="Disordered" evidence="1">
    <location>
        <begin position="161"/>
        <end position="183"/>
    </location>
</feature>